<dbReference type="SUPFAM" id="SSF56300">
    <property type="entry name" value="Metallo-dependent phosphatases"/>
    <property type="match status" value="1"/>
</dbReference>
<dbReference type="RefSeq" id="WP_102068746.1">
    <property type="nucleotide sequence ID" value="NZ_PDNV01000002.1"/>
</dbReference>
<evidence type="ECO:0000259" key="1">
    <source>
        <dbReference type="Pfam" id="PF00149"/>
    </source>
</evidence>
<accession>A0A2N4UK78</accession>
<dbReference type="AlphaFoldDB" id="A0A2N4UK78"/>
<name>A0A2N4UK78_9BURK</name>
<evidence type="ECO:0000313" key="3">
    <source>
        <dbReference type="Proteomes" id="UP000234328"/>
    </source>
</evidence>
<protein>
    <submittedName>
        <fullName evidence="2">Metallophosphoesterase</fullName>
    </submittedName>
</protein>
<dbReference type="InterPro" id="IPR029052">
    <property type="entry name" value="Metallo-depent_PP-like"/>
</dbReference>
<dbReference type="Proteomes" id="UP000234328">
    <property type="component" value="Unassembled WGS sequence"/>
</dbReference>
<dbReference type="Gene3D" id="3.60.21.10">
    <property type="match status" value="1"/>
</dbReference>
<comment type="caution">
    <text evidence="2">The sequence shown here is derived from an EMBL/GenBank/DDBJ whole genome shotgun (WGS) entry which is preliminary data.</text>
</comment>
<dbReference type="PANTHER" id="PTHR37844">
    <property type="entry name" value="SER/THR PROTEIN PHOSPHATASE SUPERFAMILY (AFU_ORTHOLOGUE AFUA_1G14840)"/>
    <property type="match status" value="1"/>
</dbReference>
<gene>
    <name evidence="2" type="ORF">CR155_04285</name>
</gene>
<dbReference type="GO" id="GO:0016787">
    <property type="term" value="F:hydrolase activity"/>
    <property type="evidence" value="ECO:0007669"/>
    <property type="project" value="InterPro"/>
</dbReference>
<dbReference type="OrthoDB" id="356681at2"/>
<reference evidence="2 3" key="1">
    <citation type="submission" date="2017-10" db="EMBL/GenBank/DDBJ databases">
        <title>Two draft genome sequences of Pusillimonas sp. strains isolated from a nitrate- and radionuclide-contaminated groundwater in Russia.</title>
        <authorList>
            <person name="Grouzdev D.S."/>
            <person name="Tourova T.P."/>
            <person name="Goeva M.A."/>
            <person name="Babich T.L."/>
            <person name="Sokolova D.S."/>
            <person name="Abdullin R."/>
            <person name="Poltaraus A.B."/>
            <person name="Toshchakov S.V."/>
            <person name="Nazina T.N."/>
        </authorList>
    </citation>
    <scope>NUCLEOTIDE SEQUENCE [LARGE SCALE GENOMIC DNA]</scope>
    <source>
        <strain evidence="2 3">JR1/69-2-13</strain>
    </source>
</reference>
<dbReference type="InterPro" id="IPR004843">
    <property type="entry name" value="Calcineurin-like_PHP"/>
</dbReference>
<feature type="domain" description="Calcineurin-like phosphoesterase" evidence="1">
    <location>
        <begin position="26"/>
        <end position="222"/>
    </location>
</feature>
<evidence type="ECO:0000313" key="2">
    <source>
        <dbReference type="EMBL" id="PLC55419.1"/>
    </source>
</evidence>
<dbReference type="EMBL" id="PDNV01000002">
    <property type="protein sequence ID" value="PLC55419.1"/>
    <property type="molecule type" value="Genomic_DNA"/>
</dbReference>
<sequence length="262" mass="28848">MTRPAKTVRLNILSDLHLSSAGLPLPRAQADLVILAGDIARPKEALQWAGGFDKPVLYVPGNHEFYGGSLDATIQDLETHTYGTAIHILDNTEIVLEGIRFLGSTLWTDFNLYGAAAREQAIEESLAFIRDFTRIKSSLSSEKTFSPADMEALFNANLAWLDKKLGESYDGPTVVITHHSPSPKSIHPRFDGSLINNCFVSNSEHLMGADRAALWIHGHTHDSFDYHVNGTRVVCNPRGYARDGINENIAFDPELVIEVPVA</sequence>
<keyword evidence="3" id="KW-1185">Reference proteome</keyword>
<organism evidence="2 3">
    <name type="scientific">Pollutimonas nitritireducens</name>
    <dbReference type="NCBI Taxonomy" id="2045209"/>
    <lineage>
        <taxon>Bacteria</taxon>
        <taxon>Pseudomonadati</taxon>
        <taxon>Pseudomonadota</taxon>
        <taxon>Betaproteobacteria</taxon>
        <taxon>Burkholderiales</taxon>
        <taxon>Alcaligenaceae</taxon>
        <taxon>Pollutimonas</taxon>
    </lineage>
</organism>
<dbReference type="Pfam" id="PF00149">
    <property type="entry name" value="Metallophos"/>
    <property type="match status" value="1"/>
</dbReference>
<proteinExistence type="predicted"/>
<dbReference type="PANTHER" id="PTHR37844:SF2">
    <property type="entry name" value="SER_THR PROTEIN PHOSPHATASE SUPERFAMILY (AFU_ORTHOLOGUE AFUA_1G14840)"/>
    <property type="match status" value="1"/>
</dbReference>